<evidence type="ECO:0000313" key="3">
    <source>
        <dbReference type="Proteomes" id="UP000182429"/>
    </source>
</evidence>
<sequence length="284" mass="33697">MLAFNYLQDWFISFLKNRALINSQNQTLVNIVKIREVSEYNGMIYVDGKELKISKDLSSQEVNTDMLPYKHELLRAYGDAENTTVKTESELNNIPEMYLMDYKEQRHNFLNAEYVRRSFREIFVDADTNFDILKNELIKNLNRVRGPFEYAMRLLMILGADYQSEFSSSRLASLDFMITYSKYFKINEINLHPDSQYKFSEYAARLQILSSAINYLVVNNLINVQDSQEGFLYKINERGLTIYFQVESEYYDTYALIASDTIEKMKRFTNQLLVEHIRERRYGR</sequence>
<feature type="domain" description="ABC-three component systems C-terminal" evidence="1">
    <location>
        <begin position="69"/>
        <end position="141"/>
    </location>
</feature>
<reference evidence="2 3" key="1">
    <citation type="submission" date="2016-10" db="EMBL/GenBank/DDBJ databases">
        <authorList>
            <person name="de Groot N.N."/>
        </authorList>
    </citation>
    <scope>NUCLEOTIDE SEQUENCE [LARGE SCALE GENOMIC DNA]</scope>
    <source>
        <strain evidence="2 3">S3b</strain>
    </source>
</reference>
<dbReference type="Pfam" id="PF20282">
    <property type="entry name" value="CTD6"/>
    <property type="match status" value="1"/>
</dbReference>
<name>A0A1H2RFL0_9FIRM</name>
<accession>A0A1H2RFL0</accession>
<gene>
    <name evidence="2" type="ORF">SAMN04487759_10593</name>
</gene>
<organism evidence="2 3">
    <name type="scientific">Kandleria vitulina</name>
    <dbReference type="NCBI Taxonomy" id="1630"/>
    <lineage>
        <taxon>Bacteria</taxon>
        <taxon>Bacillati</taxon>
        <taxon>Bacillota</taxon>
        <taxon>Erysipelotrichia</taxon>
        <taxon>Erysipelotrichales</taxon>
        <taxon>Coprobacillaceae</taxon>
        <taxon>Kandleria</taxon>
    </lineage>
</organism>
<evidence type="ECO:0000313" key="2">
    <source>
        <dbReference type="EMBL" id="SDW17614.1"/>
    </source>
</evidence>
<dbReference type="Pfam" id="PF20288">
    <property type="entry name" value="MC2"/>
    <property type="match status" value="1"/>
</dbReference>
<dbReference type="InterPro" id="IPR046914">
    <property type="entry name" value="ABC-3C_CTD6"/>
</dbReference>
<dbReference type="Proteomes" id="UP000182429">
    <property type="component" value="Unassembled WGS sequence"/>
</dbReference>
<evidence type="ECO:0000259" key="1">
    <source>
        <dbReference type="Pfam" id="PF20282"/>
    </source>
</evidence>
<dbReference type="EMBL" id="FNNF01000005">
    <property type="protein sequence ID" value="SDW17614.1"/>
    <property type="molecule type" value="Genomic_DNA"/>
</dbReference>
<dbReference type="AlphaFoldDB" id="A0A1H2RFL0"/>
<protein>
    <recommendedName>
        <fullName evidence="1">ABC-three component systems C-terminal domain-containing protein</fullName>
    </recommendedName>
</protein>
<dbReference type="InterPro" id="IPR046904">
    <property type="entry name" value="ABC-3C_MC2"/>
</dbReference>
<proteinExistence type="predicted"/>